<feature type="compositionally biased region" description="Polar residues" evidence="1">
    <location>
        <begin position="564"/>
        <end position="573"/>
    </location>
</feature>
<accession>A0ABD2JS27</accession>
<organism evidence="3 4">
    <name type="scientific">Heterodera schachtii</name>
    <name type="common">Sugarbeet cyst nematode worm</name>
    <name type="synonym">Tylenchus schachtii</name>
    <dbReference type="NCBI Taxonomy" id="97005"/>
    <lineage>
        <taxon>Eukaryota</taxon>
        <taxon>Metazoa</taxon>
        <taxon>Ecdysozoa</taxon>
        <taxon>Nematoda</taxon>
        <taxon>Chromadorea</taxon>
        <taxon>Rhabditida</taxon>
        <taxon>Tylenchina</taxon>
        <taxon>Tylenchomorpha</taxon>
        <taxon>Tylenchoidea</taxon>
        <taxon>Heteroderidae</taxon>
        <taxon>Heteroderinae</taxon>
        <taxon>Heterodera</taxon>
    </lineage>
</organism>
<feature type="region of interest" description="Disordered" evidence="1">
    <location>
        <begin position="564"/>
        <end position="603"/>
    </location>
</feature>
<sequence length="628" mass="71516">MNPPFVHSSFGHWSVVLFLVPPGGLNAVVTAAPCHRRRLLRLLSARLGYSPAPFSSLTLLSLGLSFATAADSRRYRQNIPSPKSVRSAEDGETEEEGEVPTISGEKLADNEAGPMSSDGECHCGRRFASIRRRTDRGDEGPDRCHLFTTEHRKRRRRRRHCPPTETTASFNGSEHVHPGHHLQRVLRVSSSLLPPFWSRSSLSSPTFCACPWPCSSPSCFPRFGAFPFPRSVAAFPVFFSSANSARLRPSAASFRFHPLVLLFLLSFLSLFSSSAVAQHFSVSSVPSNANLTTDDFSFMDTIWRIPTFSPNFVDGFPDTFRRYSRSFRYITTNPWEPNNDQQMCHVWTSLAPVDLCARNSWARLRRMREMSLFTKCPDGFTNLQLIELFRLDWRRIRSEEDLLAHSDHLRDGPLGRGCLIGPANSADCLHCFERLRRAIEQVEAVHWAFANLLNRFDCRLAKFGLASATQPFSPNTTCHNCAEWYRKWLLVNLVDLWKYPPCVNWCYYTQLACPHLATNKVVEFAGHPVFLCKDQRLSAEQHSLNCSCLHPCDMVEDRLTKAAQLNSSRNDQSQQRKEKGGERQRRPRPSPRDKRSPAEVEPPFDFFPAAIYCERRREMCARSEKGRK</sequence>
<keyword evidence="4" id="KW-1185">Reference proteome</keyword>
<evidence type="ECO:0000256" key="2">
    <source>
        <dbReference type="SAM" id="Phobius"/>
    </source>
</evidence>
<reference evidence="3 4" key="1">
    <citation type="submission" date="2024-10" db="EMBL/GenBank/DDBJ databases">
        <authorList>
            <person name="Kim D."/>
        </authorList>
    </citation>
    <scope>NUCLEOTIDE SEQUENCE [LARGE SCALE GENOMIC DNA]</scope>
    <source>
        <strain evidence="3">Taebaek</strain>
    </source>
</reference>
<dbReference type="Proteomes" id="UP001620645">
    <property type="component" value="Unassembled WGS sequence"/>
</dbReference>
<gene>
    <name evidence="3" type="ORF">niasHS_005911</name>
</gene>
<protein>
    <recommendedName>
        <fullName evidence="5">Transmembrane protein</fullName>
    </recommendedName>
</protein>
<evidence type="ECO:0008006" key="5">
    <source>
        <dbReference type="Google" id="ProtNLM"/>
    </source>
</evidence>
<feature type="compositionally biased region" description="Basic and acidic residues" evidence="1">
    <location>
        <begin position="574"/>
        <end position="598"/>
    </location>
</feature>
<feature type="transmembrane region" description="Helical" evidence="2">
    <location>
        <begin position="47"/>
        <end position="67"/>
    </location>
</feature>
<keyword evidence="2" id="KW-0472">Membrane</keyword>
<evidence type="ECO:0000313" key="3">
    <source>
        <dbReference type="EMBL" id="KAL3093397.1"/>
    </source>
</evidence>
<name>A0ABD2JS27_HETSC</name>
<evidence type="ECO:0000256" key="1">
    <source>
        <dbReference type="SAM" id="MobiDB-lite"/>
    </source>
</evidence>
<keyword evidence="2" id="KW-0812">Transmembrane</keyword>
<evidence type="ECO:0000313" key="4">
    <source>
        <dbReference type="Proteomes" id="UP001620645"/>
    </source>
</evidence>
<proteinExistence type="predicted"/>
<feature type="region of interest" description="Disordered" evidence="1">
    <location>
        <begin position="155"/>
        <end position="176"/>
    </location>
</feature>
<dbReference type="EMBL" id="JBICCN010000111">
    <property type="protein sequence ID" value="KAL3093397.1"/>
    <property type="molecule type" value="Genomic_DNA"/>
</dbReference>
<feature type="region of interest" description="Disordered" evidence="1">
    <location>
        <begin position="77"/>
        <end position="119"/>
    </location>
</feature>
<keyword evidence="2" id="KW-1133">Transmembrane helix</keyword>
<comment type="caution">
    <text evidence="3">The sequence shown here is derived from an EMBL/GenBank/DDBJ whole genome shotgun (WGS) entry which is preliminary data.</text>
</comment>
<dbReference type="AlphaFoldDB" id="A0ABD2JS27"/>